<dbReference type="SUPFAM" id="SSF47565">
    <property type="entry name" value="Insect pheromone/odorant-binding proteins"/>
    <property type="match status" value="1"/>
</dbReference>
<dbReference type="CDD" id="cd23992">
    <property type="entry name" value="PBP_GOBP"/>
    <property type="match status" value="1"/>
</dbReference>
<dbReference type="EMBL" id="KU133783">
    <property type="protein sequence ID" value="ALV87608.1"/>
    <property type="molecule type" value="mRNA"/>
</dbReference>
<dbReference type="GO" id="GO:0005549">
    <property type="term" value="F:odorant binding"/>
    <property type="evidence" value="ECO:0007669"/>
    <property type="project" value="InterPro"/>
</dbReference>
<dbReference type="InterPro" id="IPR006170">
    <property type="entry name" value="PBP/GOBP"/>
</dbReference>
<evidence type="ECO:0000256" key="1">
    <source>
        <dbReference type="SAM" id="SignalP"/>
    </source>
</evidence>
<reference evidence="2" key="1">
    <citation type="submission" date="2015-11" db="EMBL/GenBank/DDBJ databases">
        <title>Identification of candidate chemosensory genes in the antennal transcriptome of Drosicha corpulenta (Kuwana).</title>
        <authorList>
            <person name="Zhang Y."/>
            <person name="Gao Q."/>
            <person name="Xie Y."/>
        </authorList>
    </citation>
    <scope>NUCLEOTIDE SEQUENCE</scope>
</reference>
<feature type="chain" id="PRO_5006845906" evidence="1">
    <location>
        <begin position="24"/>
        <end position="153"/>
    </location>
</feature>
<dbReference type="AlphaFoldDB" id="A0A0U3UD70"/>
<protein>
    <submittedName>
        <fullName evidence="2">Odorant binding protein 15</fullName>
    </submittedName>
</protein>
<dbReference type="Gene3D" id="1.10.238.20">
    <property type="entry name" value="Pheromone/general odorant binding protein domain"/>
    <property type="match status" value="1"/>
</dbReference>
<keyword evidence="1" id="KW-0732">Signal</keyword>
<dbReference type="Pfam" id="PF01395">
    <property type="entry name" value="PBP_GOBP"/>
    <property type="match status" value="1"/>
</dbReference>
<proteinExistence type="evidence at transcript level"/>
<dbReference type="SMR" id="A0A0U3UD70"/>
<evidence type="ECO:0000313" key="2">
    <source>
        <dbReference type="EMBL" id="ALV87608.1"/>
    </source>
</evidence>
<sequence>MNFFVYSVLAINLLIVSIDDVLSQDAKYVYDAETECMVTFPSITREFMEAIKQERKLPDKPTQDFKCFLSCVGKKLEAIVGMELLLDMLKSIAFDITGGEFTDEEAHEAINDCIRKAVTPDECELSWEFVDCIVDDIKKFKLHHTFCPTCKHD</sequence>
<dbReference type="InterPro" id="IPR036728">
    <property type="entry name" value="PBP_GOBP_sf"/>
</dbReference>
<name>A0A0U3UD70_9HEMI</name>
<feature type="signal peptide" evidence="1">
    <location>
        <begin position="1"/>
        <end position="23"/>
    </location>
</feature>
<accession>A0A0U3UD70</accession>
<organism evidence="2">
    <name type="scientific">Drosicha corpulenta</name>
    <dbReference type="NCBI Taxonomy" id="535978"/>
    <lineage>
        <taxon>Eukaryota</taxon>
        <taxon>Metazoa</taxon>
        <taxon>Ecdysozoa</taxon>
        <taxon>Arthropoda</taxon>
        <taxon>Hexapoda</taxon>
        <taxon>Insecta</taxon>
        <taxon>Pterygota</taxon>
        <taxon>Neoptera</taxon>
        <taxon>Paraneoptera</taxon>
        <taxon>Hemiptera</taxon>
        <taxon>Sternorrhyncha</taxon>
        <taxon>Coccoidea</taxon>
        <taxon>Monophlebidae</taxon>
        <taxon>Drosicha</taxon>
    </lineage>
</organism>